<reference evidence="1 2" key="1">
    <citation type="submission" date="2023-06" db="EMBL/GenBank/DDBJ databases">
        <title>A potential novel species of Streptococcus isolated from human milk sample.</title>
        <authorList>
            <person name="Nguyen H.V."/>
            <person name="Trinh A.T.V."/>
            <person name="Hoang A.T.L."/>
            <person name="Bui L.N.H."/>
            <person name="Tran Q.T.L."/>
            <person name="Trinh T."/>
        </authorList>
    </citation>
    <scope>NUCLEOTIDE SEQUENCE [LARGE SCALE GENOMIC DNA]</scope>
    <source>
        <strain evidence="1 2">VTCC 12812</strain>
    </source>
</reference>
<organism evidence="1 2">
    <name type="scientific">Streptococcus raffinosi</name>
    <dbReference type="NCBI Taxonomy" id="3053355"/>
    <lineage>
        <taxon>Bacteria</taxon>
        <taxon>Bacillati</taxon>
        <taxon>Bacillota</taxon>
        <taxon>Bacilli</taxon>
        <taxon>Lactobacillales</taxon>
        <taxon>Streptococcaceae</taxon>
        <taxon>Streptococcus</taxon>
    </lineage>
</organism>
<dbReference type="Gene3D" id="3.10.20.90">
    <property type="entry name" value="Phosphatidylinositol 3-kinase Catalytic Subunit, Chain A, domain 1"/>
    <property type="match status" value="1"/>
</dbReference>
<name>A0ABT7LV57_9STRE</name>
<dbReference type="InterPro" id="IPR029071">
    <property type="entry name" value="Ubiquitin-like_domsf"/>
</dbReference>
<gene>
    <name evidence="1" type="ORF">QRD39_03605</name>
</gene>
<accession>A0ABT7LV57</accession>
<proteinExistence type="predicted"/>
<keyword evidence="2" id="KW-1185">Reference proteome</keyword>
<sequence>MNTHFNVSLVLSDKSVDIRIPKKVTVQQLSQELISIFNLKSTRYQLCVLNKGLLLFAGDSLNDYPITSGDRILLEEY</sequence>
<protein>
    <submittedName>
        <fullName evidence="1">EsaB/YukD family protein</fullName>
    </submittedName>
</protein>
<evidence type="ECO:0000313" key="1">
    <source>
        <dbReference type="EMBL" id="MDL5043194.1"/>
    </source>
</evidence>
<dbReference type="Proteomes" id="UP001529255">
    <property type="component" value="Unassembled WGS sequence"/>
</dbReference>
<dbReference type="RefSeq" id="WP_285955696.1">
    <property type="nucleotide sequence ID" value="NZ_JASUZV010000004.1"/>
</dbReference>
<dbReference type="InterPro" id="IPR024962">
    <property type="entry name" value="YukD-like"/>
</dbReference>
<evidence type="ECO:0000313" key="2">
    <source>
        <dbReference type="Proteomes" id="UP001529255"/>
    </source>
</evidence>
<comment type="caution">
    <text evidence="1">The sequence shown here is derived from an EMBL/GenBank/DDBJ whole genome shotgun (WGS) entry which is preliminary data.</text>
</comment>
<dbReference type="Pfam" id="PF08817">
    <property type="entry name" value="YukD"/>
    <property type="match status" value="1"/>
</dbReference>
<dbReference type="SUPFAM" id="SSF54236">
    <property type="entry name" value="Ubiquitin-like"/>
    <property type="match status" value="1"/>
</dbReference>
<dbReference type="EMBL" id="JASUZV010000004">
    <property type="protein sequence ID" value="MDL5043194.1"/>
    <property type="molecule type" value="Genomic_DNA"/>
</dbReference>